<dbReference type="PROSITE" id="PS51900">
    <property type="entry name" value="CB"/>
    <property type="match status" value="1"/>
</dbReference>
<keyword evidence="1 3" id="KW-0238">DNA-binding</keyword>
<dbReference type="Proteomes" id="UP000053260">
    <property type="component" value="Unassembled WGS sequence"/>
</dbReference>
<keyword evidence="7" id="KW-1185">Reference proteome</keyword>
<dbReference type="AlphaFoldDB" id="A0A101UZD4"/>
<dbReference type="GO" id="GO:0003677">
    <property type="term" value="F:DNA binding"/>
    <property type="evidence" value="ECO:0007669"/>
    <property type="project" value="UniProtKB-UniRule"/>
</dbReference>
<name>A0A101UZD4_9ACTN</name>
<reference evidence="6 7" key="1">
    <citation type="submission" date="2015-10" db="EMBL/GenBank/DDBJ databases">
        <title>Draft genome sequence of Streptomyces sp. RV15, isolated from a marine sponge.</title>
        <authorList>
            <person name="Ruckert C."/>
            <person name="Abdelmohsen U.R."/>
            <person name="Winkler A."/>
            <person name="Hentschel U."/>
            <person name="Kalinowski J."/>
            <person name="Kampfer P."/>
            <person name="Glaeser S."/>
        </authorList>
    </citation>
    <scope>NUCLEOTIDE SEQUENCE [LARGE SCALE GENOMIC DNA]</scope>
    <source>
        <strain evidence="6 7">RV15</strain>
    </source>
</reference>
<dbReference type="InterPro" id="IPR044068">
    <property type="entry name" value="CB"/>
</dbReference>
<evidence type="ECO:0000313" key="7">
    <source>
        <dbReference type="Proteomes" id="UP000053260"/>
    </source>
</evidence>
<evidence type="ECO:0000313" key="6">
    <source>
        <dbReference type="EMBL" id="KUO19660.1"/>
    </source>
</evidence>
<dbReference type="Gene3D" id="1.10.150.130">
    <property type="match status" value="1"/>
</dbReference>
<evidence type="ECO:0000259" key="5">
    <source>
        <dbReference type="PROSITE" id="PS51900"/>
    </source>
</evidence>
<dbReference type="Pfam" id="PF00589">
    <property type="entry name" value="Phage_integrase"/>
    <property type="match status" value="1"/>
</dbReference>
<evidence type="ECO:0000256" key="2">
    <source>
        <dbReference type="ARBA" id="ARBA00023172"/>
    </source>
</evidence>
<proteinExistence type="predicted"/>
<dbReference type="InterPro" id="IPR002104">
    <property type="entry name" value="Integrase_catalytic"/>
</dbReference>
<dbReference type="InterPro" id="IPR050090">
    <property type="entry name" value="Tyrosine_recombinase_XerCD"/>
</dbReference>
<feature type="domain" description="Core-binding (CB)" evidence="5">
    <location>
        <begin position="67"/>
        <end position="158"/>
    </location>
</feature>
<dbReference type="OrthoDB" id="4326943at2"/>
<dbReference type="PANTHER" id="PTHR30349:SF91">
    <property type="entry name" value="INTA PROTEIN"/>
    <property type="match status" value="1"/>
</dbReference>
<dbReference type="SUPFAM" id="SSF56349">
    <property type="entry name" value="DNA breaking-rejoining enzymes"/>
    <property type="match status" value="1"/>
</dbReference>
<dbReference type="CDD" id="cd01189">
    <property type="entry name" value="INT_ICEBs1_C_like"/>
    <property type="match status" value="1"/>
</dbReference>
<dbReference type="Gene3D" id="1.10.443.10">
    <property type="entry name" value="Intergrase catalytic core"/>
    <property type="match status" value="1"/>
</dbReference>
<protein>
    <submittedName>
        <fullName evidence="6">Integrase</fullName>
    </submittedName>
</protein>
<dbReference type="EMBL" id="LMXB01000048">
    <property type="protein sequence ID" value="KUO19660.1"/>
    <property type="molecule type" value="Genomic_DNA"/>
</dbReference>
<feature type="domain" description="Tyr recombinase" evidence="4">
    <location>
        <begin position="186"/>
        <end position="382"/>
    </location>
</feature>
<sequence length="389" mass="43446">MADPIKKVTLASGKVRYRFVVDVGRHPETGERQQITRTFDTKKEAQNEYARIRHEKSAGTLVVPSKTTVGQLVDAWLKEATVDVEVATKRSYEDAMRYVRVRLGHKHVQELTTADVQELIEWMLTSARRIGGKPGTGLSVRTIELTLGRLRAALNMAIRDRLLVRNVAEFAKIPRQARKDDRARRRARKPWDEDEVKVFLAHCAGGRLYAVMLLSLIGLRPAEVCGLRWVDVDLEGGTLSVEWTRTLVAGVVIEKDTKSTAGERGLPLPAPLLAALKLFRRRQAAERLAAGEGYDASGRVVVDELGATVKTDWLRRQAYRLMEEAGVRRVRLYDARHACLSWMANNGVPDTVVSAWAGHADLGFTKRTYVHPDPQSLKAGSDRLADLLG</sequence>
<dbReference type="PANTHER" id="PTHR30349">
    <property type="entry name" value="PHAGE INTEGRASE-RELATED"/>
    <property type="match status" value="1"/>
</dbReference>
<dbReference type="InterPro" id="IPR028259">
    <property type="entry name" value="AP2-like_int_N"/>
</dbReference>
<accession>A0A101UZD4</accession>
<organism evidence="6 7">
    <name type="scientific">Streptomyces dysideae</name>
    <dbReference type="NCBI Taxonomy" id="909626"/>
    <lineage>
        <taxon>Bacteria</taxon>
        <taxon>Bacillati</taxon>
        <taxon>Actinomycetota</taxon>
        <taxon>Actinomycetes</taxon>
        <taxon>Kitasatosporales</taxon>
        <taxon>Streptomycetaceae</taxon>
        <taxon>Streptomyces</taxon>
    </lineage>
</organism>
<evidence type="ECO:0000256" key="3">
    <source>
        <dbReference type="PROSITE-ProRule" id="PRU01248"/>
    </source>
</evidence>
<comment type="caution">
    <text evidence="6">The sequence shown here is derived from an EMBL/GenBank/DDBJ whole genome shotgun (WGS) entry which is preliminary data.</text>
</comment>
<dbReference type="RefSeq" id="WP_067022199.1">
    <property type="nucleotide sequence ID" value="NZ_KQ949084.1"/>
</dbReference>
<keyword evidence="2" id="KW-0233">DNA recombination</keyword>
<dbReference type="Pfam" id="PF14657">
    <property type="entry name" value="Arm-DNA-bind_4"/>
    <property type="match status" value="1"/>
</dbReference>
<gene>
    <name evidence="6" type="ORF">AQJ91_17695</name>
</gene>
<dbReference type="STRING" id="909626.AQJ91_17695"/>
<dbReference type="InterPro" id="IPR011010">
    <property type="entry name" value="DNA_brk_join_enz"/>
</dbReference>
<evidence type="ECO:0000256" key="1">
    <source>
        <dbReference type="ARBA" id="ARBA00023125"/>
    </source>
</evidence>
<dbReference type="InterPro" id="IPR013762">
    <property type="entry name" value="Integrase-like_cat_sf"/>
</dbReference>
<evidence type="ECO:0000259" key="4">
    <source>
        <dbReference type="PROSITE" id="PS51898"/>
    </source>
</evidence>
<dbReference type="InterPro" id="IPR010998">
    <property type="entry name" value="Integrase_recombinase_N"/>
</dbReference>
<dbReference type="PROSITE" id="PS51898">
    <property type="entry name" value="TYR_RECOMBINASE"/>
    <property type="match status" value="1"/>
</dbReference>
<dbReference type="GO" id="GO:0015074">
    <property type="term" value="P:DNA integration"/>
    <property type="evidence" value="ECO:0007669"/>
    <property type="project" value="InterPro"/>
</dbReference>
<dbReference type="GO" id="GO:0006310">
    <property type="term" value="P:DNA recombination"/>
    <property type="evidence" value="ECO:0007669"/>
    <property type="project" value="UniProtKB-KW"/>
</dbReference>